<keyword evidence="1" id="KW-1185">Reference proteome</keyword>
<dbReference type="Proteomes" id="UP000887578">
    <property type="component" value="Unplaced"/>
</dbReference>
<protein>
    <submittedName>
        <fullName evidence="2">CUB domain-containing protein</fullName>
    </submittedName>
</protein>
<dbReference type="AlphaFoldDB" id="A0A914PH53"/>
<sequence>MILEDYADHLYYYPEGNESRPIDHNLESDGNIVFYTNDNETERHILWKFTSDGSWQSHGFNLIFESVLCSCSSPIMSVSCFGENLYHLMPTDNNFYCGNLECNFIIKLDSFCTASHIKIILDTSSNQDDADNTDEEIFDIFKFISNDYIQLEINHTNRYLGSWTFYMPAKMNNSISVITMPSFYPRMFELRFNTINVPENIPTIELTESNPYYSYYLCPKIIPAFFLIKLSADLVNPFIREMT</sequence>
<name>A0A914PH53_9BILA</name>
<organism evidence="1 2">
    <name type="scientific">Panagrolaimus davidi</name>
    <dbReference type="NCBI Taxonomy" id="227884"/>
    <lineage>
        <taxon>Eukaryota</taxon>
        <taxon>Metazoa</taxon>
        <taxon>Ecdysozoa</taxon>
        <taxon>Nematoda</taxon>
        <taxon>Chromadorea</taxon>
        <taxon>Rhabditida</taxon>
        <taxon>Tylenchina</taxon>
        <taxon>Panagrolaimomorpha</taxon>
        <taxon>Panagrolaimoidea</taxon>
        <taxon>Panagrolaimidae</taxon>
        <taxon>Panagrolaimus</taxon>
    </lineage>
</organism>
<reference evidence="2" key="1">
    <citation type="submission" date="2022-11" db="UniProtKB">
        <authorList>
            <consortium name="WormBaseParasite"/>
        </authorList>
    </citation>
    <scope>IDENTIFICATION</scope>
</reference>
<dbReference type="WBParaSite" id="PDA_v2.g14943.t1">
    <property type="protein sequence ID" value="PDA_v2.g14943.t1"/>
    <property type="gene ID" value="PDA_v2.g14943"/>
</dbReference>
<accession>A0A914PH53</accession>
<proteinExistence type="predicted"/>
<evidence type="ECO:0000313" key="1">
    <source>
        <dbReference type="Proteomes" id="UP000887578"/>
    </source>
</evidence>
<evidence type="ECO:0000313" key="2">
    <source>
        <dbReference type="WBParaSite" id="PDA_v2.g14943.t1"/>
    </source>
</evidence>